<reference evidence="3 4" key="1">
    <citation type="journal article" date="2018" name="New Phytol.">
        <title>Phylogenomics of Endogonaceae and evolution of mycorrhizas within Mucoromycota.</title>
        <authorList>
            <person name="Chang Y."/>
            <person name="Desiro A."/>
            <person name="Na H."/>
            <person name="Sandor L."/>
            <person name="Lipzen A."/>
            <person name="Clum A."/>
            <person name="Barry K."/>
            <person name="Grigoriev I.V."/>
            <person name="Martin F.M."/>
            <person name="Stajich J.E."/>
            <person name="Smith M.E."/>
            <person name="Bonito G."/>
            <person name="Spatafora J.W."/>
        </authorList>
    </citation>
    <scope>NUCLEOTIDE SEQUENCE [LARGE SCALE GENOMIC DNA]</scope>
    <source>
        <strain evidence="3 4">GMNB39</strain>
    </source>
</reference>
<sequence length="337" mass="36036">MSNIPPINPNAFYRQPYAGYPPGAGVPPQTINPAQMATPPSAYSQFRAGMPPQGMMPQQQQQMQHQSSGSRKRSSQKQKSLPQGQFNEEGEDPSGDELDDISARDIAMARYKRNHDYLAEVFSPYPISAITGPALDLPLDKEELKQKLANEAEIEHLQAEHSARMHDLRASSSAFWDAARELRDCMTLDELARCQQHVEEVVSMRIQDSYGPVRVIALDLPGLPGLEDDPPKDPLVSGIAGPVSGHDVTMTFGDGGFGVGMEATVVDGIGQHDEVGGVGGGYGAEGLDLAMALGNMVGMGGGVEGRVDGVDEEGGMSMMGIGMEDDPLDFLNEPDGA</sequence>
<feature type="compositionally biased region" description="Low complexity" evidence="1">
    <location>
        <begin position="49"/>
        <end position="69"/>
    </location>
</feature>
<comment type="caution">
    <text evidence="3">The sequence shown here is derived from an EMBL/GenBank/DDBJ whole genome shotgun (WGS) entry which is preliminary data.</text>
</comment>
<proteinExistence type="predicted"/>
<dbReference type="OrthoDB" id="5321006at2759"/>
<dbReference type="EMBL" id="RBNI01007740">
    <property type="protein sequence ID" value="RUP45131.1"/>
    <property type="molecule type" value="Genomic_DNA"/>
</dbReference>
<dbReference type="Pfam" id="PF20497">
    <property type="entry name" value="SWI-SNF_Ssr4_C"/>
    <property type="match status" value="1"/>
</dbReference>
<feature type="region of interest" description="Disordered" evidence="1">
    <location>
        <begin position="17"/>
        <end position="99"/>
    </location>
</feature>
<name>A0A433D2S5_9FUNG</name>
<organism evidence="3 4">
    <name type="scientific">Jimgerdemannia flammicorona</name>
    <dbReference type="NCBI Taxonomy" id="994334"/>
    <lineage>
        <taxon>Eukaryota</taxon>
        <taxon>Fungi</taxon>
        <taxon>Fungi incertae sedis</taxon>
        <taxon>Mucoromycota</taxon>
        <taxon>Mucoromycotina</taxon>
        <taxon>Endogonomycetes</taxon>
        <taxon>Endogonales</taxon>
        <taxon>Endogonaceae</taxon>
        <taxon>Jimgerdemannia</taxon>
    </lineage>
</organism>
<accession>A0A433D2S5</accession>
<keyword evidence="4" id="KW-1185">Reference proteome</keyword>
<protein>
    <recommendedName>
        <fullName evidence="2">SWI/SNF and RSC complexes subunit Ssr4 C-terminal domain-containing protein</fullName>
    </recommendedName>
</protein>
<evidence type="ECO:0000313" key="3">
    <source>
        <dbReference type="EMBL" id="RUP45131.1"/>
    </source>
</evidence>
<feature type="compositionally biased region" description="Acidic residues" evidence="1">
    <location>
        <begin position="88"/>
        <end position="99"/>
    </location>
</feature>
<evidence type="ECO:0000256" key="1">
    <source>
        <dbReference type="SAM" id="MobiDB-lite"/>
    </source>
</evidence>
<evidence type="ECO:0000313" key="4">
    <source>
        <dbReference type="Proteomes" id="UP000268093"/>
    </source>
</evidence>
<feature type="compositionally biased region" description="Low complexity" evidence="1">
    <location>
        <begin position="17"/>
        <end position="28"/>
    </location>
</feature>
<dbReference type="InterPro" id="IPR046464">
    <property type="entry name" value="SWI-SNF_Ssr4_C"/>
</dbReference>
<evidence type="ECO:0000259" key="2">
    <source>
        <dbReference type="Pfam" id="PF20497"/>
    </source>
</evidence>
<dbReference type="Proteomes" id="UP000268093">
    <property type="component" value="Unassembled WGS sequence"/>
</dbReference>
<gene>
    <name evidence="3" type="ORF">BC936DRAFT_148572</name>
</gene>
<feature type="domain" description="SWI/SNF and RSC complexes subunit Ssr4 C-terminal" evidence="2">
    <location>
        <begin position="89"/>
        <end position="139"/>
    </location>
</feature>
<dbReference type="AlphaFoldDB" id="A0A433D2S5"/>